<proteinExistence type="inferred from homology"/>
<evidence type="ECO:0000256" key="2">
    <source>
        <dbReference type="ARBA" id="ARBA00008583"/>
    </source>
</evidence>
<gene>
    <name evidence="12" type="ORF">F6S87_04575</name>
</gene>
<keyword evidence="4" id="KW-1003">Cell membrane</keyword>
<evidence type="ECO:0000313" key="12">
    <source>
        <dbReference type="EMBL" id="NEG69886.1"/>
    </source>
</evidence>
<feature type="transmembrane region" description="Helical" evidence="10">
    <location>
        <begin position="354"/>
        <end position="382"/>
    </location>
</feature>
<dbReference type="AlphaFoldDB" id="A0A6I5N067"/>
<keyword evidence="6" id="KW-0029">Amino-acid transport</keyword>
<comment type="similarity">
    <text evidence="2">Belongs to the amino acid-polyamine-organocation (APC) superfamily. Amino acid transporter (AAT) (TC 2.A.3.1) family.</text>
</comment>
<dbReference type="Pfam" id="PF00324">
    <property type="entry name" value="AA_permease"/>
    <property type="match status" value="1"/>
</dbReference>
<evidence type="ECO:0000256" key="7">
    <source>
        <dbReference type="ARBA" id="ARBA00022989"/>
    </source>
</evidence>
<evidence type="ECO:0000256" key="3">
    <source>
        <dbReference type="ARBA" id="ARBA00022448"/>
    </source>
</evidence>
<dbReference type="GO" id="GO:0006865">
    <property type="term" value="P:amino acid transport"/>
    <property type="evidence" value="ECO:0007669"/>
    <property type="project" value="UniProtKB-KW"/>
</dbReference>
<feature type="transmembrane region" description="Helical" evidence="10">
    <location>
        <begin position="168"/>
        <end position="191"/>
    </location>
</feature>
<evidence type="ECO:0000256" key="9">
    <source>
        <dbReference type="SAM" id="MobiDB-lite"/>
    </source>
</evidence>
<comment type="subcellular location">
    <subcellularLocation>
        <location evidence="1">Cell membrane</location>
        <topology evidence="1">Multi-pass membrane protein</topology>
    </subcellularLocation>
</comment>
<dbReference type="InterPro" id="IPR004841">
    <property type="entry name" value="AA-permease/SLC12A_dom"/>
</dbReference>
<dbReference type="PANTHER" id="PTHR43495:SF4">
    <property type="entry name" value="AROMATIC AMINO ACID TRANSPORT PROTEIN AROP"/>
    <property type="match status" value="1"/>
</dbReference>
<feature type="transmembrane region" description="Helical" evidence="10">
    <location>
        <begin position="227"/>
        <end position="247"/>
    </location>
</feature>
<reference evidence="12 13" key="1">
    <citation type="submission" date="2019-09" db="EMBL/GenBank/DDBJ databases">
        <title>Phylogenetic characterization of a novel taxon of the genus Bifidobacterium: Bifidobacterium choloepi sp. nov.</title>
        <authorList>
            <person name="Modesto M."/>
            <person name="Satti M."/>
        </authorList>
    </citation>
    <scope>NUCLEOTIDE SEQUENCE [LARGE SCALE GENOMIC DNA]</scope>
    <source>
        <strain evidence="12 13">BRDM6</strain>
    </source>
</reference>
<feature type="transmembrane region" description="Helical" evidence="10">
    <location>
        <begin position="388"/>
        <end position="407"/>
    </location>
</feature>
<keyword evidence="5 10" id="KW-0812">Transmembrane</keyword>
<sequence>MDAGHPSAEESFNHAAHDGDEAPTLKRSLKNRHIQLIALGGAIGTGLFYGSSESISLAGPSILLAYIVGGLAIFMIVRALSEMSVEDPRAGAFSFYATRYWSKRAGFVSGWNYWFNYILVSMVELSVVGSFVNYWFPNIPQWVSAAFFLVLITIFNLLGVSKFGEFEFWFALIKIVAVIAMIVGGAAVIVMNLPTDSGIRASFANWFDVGGGFLPNGIMQRSADGQWTGLLMALVVVMFSFGGTELIGITAGETENPKTTIPKATNGIIWRILVFYVAALGIIMAVVPWNTIDGTMSPFVQIFDSVGVKVAAGILNFVCLTAVMSVYNSGLYSNSRMLYSLAKQKNAPAYLGKINFRGVPVAGVLTSAAITVLAVVVVFLWPEFAFNYLMSIATIAGIINWTMILITEHKFRKAVARGEGPNELAGLTGKAALDKIQFKLPGAPVMEWVVIAFMALVVVLMLFSASYRIAVIAGVIWLAVLLVAYEIVEKVRLRNAGRDQLRLPVAMPEKTEEE</sequence>
<feature type="transmembrane region" description="Helical" evidence="10">
    <location>
        <begin position="113"/>
        <end position="136"/>
    </location>
</feature>
<evidence type="ECO:0000313" key="13">
    <source>
        <dbReference type="Proteomes" id="UP000469292"/>
    </source>
</evidence>
<name>A0A6I5N067_9BIFI</name>
<feature type="transmembrane region" description="Helical" evidence="10">
    <location>
        <begin position="268"/>
        <end position="290"/>
    </location>
</feature>
<feature type="transmembrane region" description="Helical" evidence="10">
    <location>
        <begin position="57"/>
        <end position="80"/>
    </location>
</feature>
<dbReference type="Gene3D" id="1.20.1740.10">
    <property type="entry name" value="Amino acid/polyamine transporter I"/>
    <property type="match status" value="1"/>
</dbReference>
<keyword evidence="7 10" id="KW-1133">Transmembrane helix</keyword>
<feature type="transmembrane region" description="Helical" evidence="10">
    <location>
        <begin position="445"/>
        <end position="463"/>
    </location>
</feature>
<evidence type="ECO:0000259" key="11">
    <source>
        <dbReference type="Pfam" id="PF00324"/>
    </source>
</evidence>
<dbReference type="FunFam" id="1.20.1740.10:FF:000001">
    <property type="entry name" value="Amino acid permease"/>
    <property type="match status" value="1"/>
</dbReference>
<comment type="caution">
    <text evidence="12">The sequence shown here is derived from an EMBL/GenBank/DDBJ whole genome shotgun (WGS) entry which is preliminary data.</text>
</comment>
<dbReference type="Proteomes" id="UP000469292">
    <property type="component" value="Unassembled WGS sequence"/>
</dbReference>
<evidence type="ECO:0000256" key="4">
    <source>
        <dbReference type="ARBA" id="ARBA00022475"/>
    </source>
</evidence>
<feature type="transmembrane region" description="Helical" evidence="10">
    <location>
        <begin position="142"/>
        <end position="161"/>
    </location>
</feature>
<evidence type="ECO:0000256" key="1">
    <source>
        <dbReference type="ARBA" id="ARBA00004651"/>
    </source>
</evidence>
<dbReference type="EMBL" id="VYSG01000001">
    <property type="protein sequence ID" value="NEG69886.1"/>
    <property type="molecule type" value="Genomic_DNA"/>
</dbReference>
<evidence type="ECO:0000256" key="8">
    <source>
        <dbReference type="ARBA" id="ARBA00023136"/>
    </source>
</evidence>
<accession>A0A6I5N067</accession>
<feature type="transmembrane region" description="Helical" evidence="10">
    <location>
        <begin position="310"/>
        <end position="333"/>
    </location>
</feature>
<evidence type="ECO:0000256" key="10">
    <source>
        <dbReference type="SAM" id="Phobius"/>
    </source>
</evidence>
<feature type="region of interest" description="Disordered" evidence="9">
    <location>
        <begin position="1"/>
        <end position="20"/>
    </location>
</feature>
<feature type="transmembrane region" description="Helical" evidence="10">
    <location>
        <begin position="469"/>
        <end position="488"/>
    </location>
</feature>
<evidence type="ECO:0000256" key="5">
    <source>
        <dbReference type="ARBA" id="ARBA00022692"/>
    </source>
</evidence>
<feature type="compositionally biased region" description="Basic and acidic residues" evidence="9">
    <location>
        <begin position="7"/>
        <end position="20"/>
    </location>
</feature>
<organism evidence="12 13">
    <name type="scientific">Bifidobacterium choloepi</name>
    <dbReference type="NCBI Taxonomy" id="2614131"/>
    <lineage>
        <taxon>Bacteria</taxon>
        <taxon>Bacillati</taxon>
        <taxon>Actinomycetota</taxon>
        <taxon>Actinomycetes</taxon>
        <taxon>Bifidobacteriales</taxon>
        <taxon>Bifidobacteriaceae</taxon>
        <taxon>Bifidobacterium</taxon>
    </lineage>
</organism>
<evidence type="ECO:0000256" key="6">
    <source>
        <dbReference type="ARBA" id="ARBA00022970"/>
    </source>
</evidence>
<keyword evidence="3" id="KW-0813">Transport</keyword>
<feature type="domain" description="Amino acid permease/ SLC12A" evidence="11">
    <location>
        <begin position="33"/>
        <end position="492"/>
    </location>
</feature>
<dbReference type="GO" id="GO:0055085">
    <property type="term" value="P:transmembrane transport"/>
    <property type="evidence" value="ECO:0007669"/>
    <property type="project" value="InterPro"/>
</dbReference>
<protein>
    <submittedName>
        <fullName evidence="12">Amino acid permease</fullName>
    </submittedName>
</protein>
<keyword evidence="8 10" id="KW-0472">Membrane</keyword>
<keyword evidence="13" id="KW-1185">Reference proteome</keyword>
<dbReference type="PANTHER" id="PTHR43495">
    <property type="entry name" value="GABA PERMEASE"/>
    <property type="match status" value="1"/>
</dbReference>
<dbReference type="GO" id="GO:0005886">
    <property type="term" value="C:plasma membrane"/>
    <property type="evidence" value="ECO:0007669"/>
    <property type="project" value="UniProtKB-SubCell"/>
</dbReference>
<dbReference type="PIRSF" id="PIRSF006060">
    <property type="entry name" value="AA_transporter"/>
    <property type="match status" value="1"/>
</dbReference>